<dbReference type="Proteomes" id="UP000248745">
    <property type="component" value="Unassembled WGS sequence"/>
</dbReference>
<organism evidence="1 2">
    <name type="scientific">Taibaiella soli</name>
    <dbReference type="NCBI Taxonomy" id="1649169"/>
    <lineage>
        <taxon>Bacteria</taxon>
        <taxon>Pseudomonadati</taxon>
        <taxon>Bacteroidota</taxon>
        <taxon>Chitinophagia</taxon>
        <taxon>Chitinophagales</taxon>
        <taxon>Chitinophagaceae</taxon>
        <taxon>Taibaiella</taxon>
    </lineage>
</organism>
<reference evidence="1 2" key="1">
    <citation type="submission" date="2018-06" db="EMBL/GenBank/DDBJ databases">
        <title>Mucibacter soli gen. nov., sp. nov., a new member of the family Chitinophagaceae producing mucin.</title>
        <authorList>
            <person name="Kim M.-K."/>
            <person name="Park S."/>
            <person name="Kim T.-S."/>
            <person name="Joung Y."/>
            <person name="Han J.-H."/>
            <person name="Kim S.B."/>
        </authorList>
    </citation>
    <scope>NUCLEOTIDE SEQUENCE [LARGE SCALE GENOMIC DNA]</scope>
    <source>
        <strain evidence="1 2">R1-15</strain>
    </source>
</reference>
<keyword evidence="2" id="KW-1185">Reference proteome</keyword>
<comment type="caution">
    <text evidence="1">The sequence shown here is derived from an EMBL/GenBank/DDBJ whole genome shotgun (WGS) entry which is preliminary data.</text>
</comment>
<gene>
    <name evidence="1" type="ORF">DN068_05370</name>
</gene>
<dbReference type="AlphaFoldDB" id="A0A2W2AJQ6"/>
<evidence type="ECO:0000313" key="1">
    <source>
        <dbReference type="EMBL" id="PZF73772.1"/>
    </source>
</evidence>
<dbReference type="OrthoDB" id="674110at2"/>
<name>A0A2W2AJQ6_9BACT</name>
<dbReference type="EMBL" id="QKTW01000009">
    <property type="protein sequence ID" value="PZF73772.1"/>
    <property type="molecule type" value="Genomic_DNA"/>
</dbReference>
<proteinExistence type="predicted"/>
<protein>
    <submittedName>
        <fullName evidence="1">Uncharacterized protein</fullName>
    </submittedName>
</protein>
<evidence type="ECO:0000313" key="2">
    <source>
        <dbReference type="Proteomes" id="UP000248745"/>
    </source>
</evidence>
<accession>A0A2W2AJQ6</accession>
<sequence>MNGRKNFLAELRQKNKLLFSAIIIYLSINFATSIWGWQTTPFYIWAMYSIPLQPRQQYHITEVYCDSQLHIDPHTFNDYKRMMADYSLRHYVALTDSNYHLQDYHSFKKLFSLAGSDFTRLIYRINPTRAEINHYPEWLKVYLSQQSGKQINSLRIYDLTLQYGADGRPVLVYKKQLAAYEHGK</sequence>